<dbReference type="CDD" id="cd07178">
    <property type="entry name" value="terB_like_YebE"/>
    <property type="match status" value="1"/>
</dbReference>
<dbReference type="EMBL" id="ASRX01000102">
    <property type="protein sequence ID" value="EYF00661.1"/>
    <property type="molecule type" value="Genomic_DNA"/>
</dbReference>
<accession>A0A017SWH7</accession>
<dbReference type="OrthoDB" id="5459344at2"/>
<dbReference type="Gene3D" id="1.10.3680.10">
    <property type="entry name" value="TerB-like"/>
    <property type="match status" value="1"/>
</dbReference>
<evidence type="ECO:0000256" key="1">
    <source>
        <dbReference type="SAM" id="MobiDB-lite"/>
    </source>
</evidence>
<dbReference type="SUPFAM" id="SSF158682">
    <property type="entry name" value="TerB-like"/>
    <property type="match status" value="1"/>
</dbReference>
<reference evidence="2 3" key="1">
    <citation type="submission" date="2013-05" db="EMBL/GenBank/DDBJ databases">
        <title>Genome assembly of Chondromyces apiculatus DSM 436.</title>
        <authorList>
            <person name="Sharma G."/>
            <person name="Khatri I."/>
            <person name="Kaur C."/>
            <person name="Mayilraj S."/>
            <person name="Subramanian S."/>
        </authorList>
    </citation>
    <scope>NUCLEOTIDE SEQUENCE [LARGE SCALE GENOMIC DNA]</scope>
    <source>
        <strain evidence="2 3">DSM 436</strain>
    </source>
</reference>
<evidence type="ECO:0000313" key="2">
    <source>
        <dbReference type="EMBL" id="EYF00661.1"/>
    </source>
</evidence>
<sequence>MFDAQHLLGALLSDGMESMDSEHARNYRRGLRRMGRRALGEDSFLGGVAESAGGVLLGAAGLAAAGGLAYTAYRHFKQPDPPAPYQGAAPPPQGGWGPLPSAPQPGWSAPQNAPQTGWSAPQNAPQTGWSAPQNAPQPGWSTPQATWTPPQPPPQPGWSAPQNAWTPPQPSAPDHADALLLVRAMVTAASIDGHLDPTERAAILDRIAATGLPPAERDALAREIESPHPPYALLGQIRSREMAEQFYLVSLFAIHADTEAERSYLHGLPAMLGLKPEDVTRLHAQLGTRPPP</sequence>
<evidence type="ECO:0008006" key="4">
    <source>
        <dbReference type="Google" id="ProtNLM"/>
    </source>
</evidence>
<feature type="region of interest" description="Disordered" evidence="1">
    <location>
        <begin position="81"/>
        <end position="174"/>
    </location>
</feature>
<feature type="compositionally biased region" description="Pro residues" evidence="1">
    <location>
        <begin position="81"/>
        <end position="93"/>
    </location>
</feature>
<dbReference type="eggNOG" id="COG2979">
    <property type="taxonomic scope" value="Bacteria"/>
</dbReference>
<protein>
    <recommendedName>
        <fullName evidence="4">Tellurite resistance TerB family protein</fullName>
    </recommendedName>
</protein>
<dbReference type="InterPro" id="IPR007486">
    <property type="entry name" value="YebE"/>
</dbReference>
<organism evidence="2 3">
    <name type="scientific">Chondromyces apiculatus DSM 436</name>
    <dbReference type="NCBI Taxonomy" id="1192034"/>
    <lineage>
        <taxon>Bacteria</taxon>
        <taxon>Pseudomonadati</taxon>
        <taxon>Myxococcota</taxon>
        <taxon>Polyangia</taxon>
        <taxon>Polyangiales</taxon>
        <taxon>Polyangiaceae</taxon>
        <taxon>Chondromyces</taxon>
    </lineage>
</organism>
<proteinExistence type="predicted"/>
<name>A0A017SWH7_9BACT</name>
<comment type="caution">
    <text evidence="2">The sequence shown here is derived from an EMBL/GenBank/DDBJ whole genome shotgun (WGS) entry which is preliminary data.</text>
</comment>
<dbReference type="Pfam" id="PF04391">
    <property type="entry name" value="DUF533"/>
    <property type="match status" value="1"/>
</dbReference>
<dbReference type="AlphaFoldDB" id="A0A017SWH7"/>
<keyword evidence="3" id="KW-1185">Reference proteome</keyword>
<dbReference type="STRING" id="1192034.CAP_0352"/>
<dbReference type="Proteomes" id="UP000019678">
    <property type="component" value="Unassembled WGS sequence"/>
</dbReference>
<evidence type="ECO:0000313" key="3">
    <source>
        <dbReference type="Proteomes" id="UP000019678"/>
    </source>
</evidence>
<dbReference type="InterPro" id="IPR029024">
    <property type="entry name" value="TerB-like"/>
</dbReference>
<dbReference type="RefSeq" id="WP_052376786.1">
    <property type="nucleotide sequence ID" value="NZ_ASRX01000102.1"/>
</dbReference>
<gene>
    <name evidence="2" type="ORF">CAP_0352</name>
</gene>
<feature type="compositionally biased region" description="Polar residues" evidence="1">
    <location>
        <begin position="109"/>
        <end position="136"/>
    </location>
</feature>